<protein>
    <submittedName>
        <fullName evidence="2">Uncharacterized protein</fullName>
    </submittedName>
</protein>
<accession>A0A8H6MWY5</accession>
<keyword evidence="3" id="KW-1185">Reference proteome</keyword>
<dbReference type="AlphaFoldDB" id="A0A8H6MWY5"/>
<feature type="region of interest" description="Disordered" evidence="1">
    <location>
        <begin position="1"/>
        <end position="28"/>
    </location>
</feature>
<proteinExistence type="predicted"/>
<dbReference type="EMBL" id="WIGO01000468">
    <property type="protein sequence ID" value="KAF6811308.1"/>
    <property type="molecule type" value="Genomic_DNA"/>
</dbReference>
<reference evidence="2" key="1">
    <citation type="journal article" date="2020" name="Phytopathology">
        <title>Genome Sequence Resources of Colletotrichum truncatum, C. plurivorum, C. musicola, and C. sojae: Four Species Pathogenic to Soybean (Glycine max).</title>
        <authorList>
            <person name="Rogerio F."/>
            <person name="Boufleur T.R."/>
            <person name="Ciampi-Guillardi M."/>
            <person name="Sukno S.A."/>
            <person name="Thon M.R."/>
            <person name="Massola Junior N.S."/>
            <person name="Baroncelli R."/>
        </authorList>
    </citation>
    <scope>NUCLEOTIDE SEQUENCE</scope>
    <source>
        <strain evidence="2">LFN00145</strain>
    </source>
</reference>
<comment type="caution">
    <text evidence="2">The sequence shown here is derived from an EMBL/GenBank/DDBJ whole genome shotgun (WGS) entry which is preliminary data.</text>
</comment>
<dbReference type="Proteomes" id="UP000654918">
    <property type="component" value="Unassembled WGS sequence"/>
</dbReference>
<gene>
    <name evidence="2" type="ORF">CPLU01_15139</name>
</gene>
<evidence type="ECO:0000313" key="2">
    <source>
        <dbReference type="EMBL" id="KAF6811308.1"/>
    </source>
</evidence>
<organism evidence="2 3">
    <name type="scientific">Colletotrichum plurivorum</name>
    <dbReference type="NCBI Taxonomy" id="2175906"/>
    <lineage>
        <taxon>Eukaryota</taxon>
        <taxon>Fungi</taxon>
        <taxon>Dikarya</taxon>
        <taxon>Ascomycota</taxon>
        <taxon>Pezizomycotina</taxon>
        <taxon>Sordariomycetes</taxon>
        <taxon>Hypocreomycetidae</taxon>
        <taxon>Glomerellales</taxon>
        <taxon>Glomerellaceae</taxon>
        <taxon>Colletotrichum</taxon>
        <taxon>Colletotrichum orchidearum species complex</taxon>
    </lineage>
</organism>
<name>A0A8H6MWY5_9PEZI</name>
<evidence type="ECO:0000256" key="1">
    <source>
        <dbReference type="SAM" id="MobiDB-lite"/>
    </source>
</evidence>
<evidence type="ECO:0000313" key="3">
    <source>
        <dbReference type="Proteomes" id="UP000654918"/>
    </source>
</evidence>
<sequence>MAVSNLPTGSCGRYKPEANDQFPESEPATTHSLTLVVSTYQQSLRGSCDSVFREVDLRLADFWRVGGDAVTQVAGVAFRVSSSRGDAARHSTACGSRSLLADAAYISKSCREARFTLQGSKTHPVADGVPEKRRVGDVPADDYAATMRFFFDGPLPTRDAMDVPVADDDPVLLKMNRVLLCNNVSVLYDQSEQKAGTLRQAARSYESQSL</sequence>